<sequence>RIIQALGANRSYSNQNLLQDASYILQIKMKHEQDFTYNLKQSQKKNESNLDSLRSTVDLLFVPSFTTAVF</sequence>
<dbReference type="AlphaFoldDB" id="A0A0V0GMV5"/>
<proteinExistence type="predicted"/>
<dbReference type="EMBL" id="GEDG01034730">
    <property type="protein sequence ID" value="JAP09586.1"/>
    <property type="molecule type" value="Transcribed_RNA"/>
</dbReference>
<feature type="non-terminal residue" evidence="1">
    <location>
        <position position="1"/>
    </location>
</feature>
<accession>A0A0V0GMV5</accession>
<organism evidence="1">
    <name type="scientific">Solanum chacoense</name>
    <name type="common">Chaco potato</name>
    <dbReference type="NCBI Taxonomy" id="4108"/>
    <lineage>
        <taxon>Eukaryota</taxon>
        <taxon>Viridiplantae</taxon>
        <taxon>Streptophyta</taxon>
        <taxon>Embryophyta</taxon>
        <taxon>Tracheophyta</taxon>
        <taxon>Spermatophyta</taxon>
        <taxon>Magnoliopsida</taxon>
        <taxon>eudicotyledons</taxon>
        <taxon>Gunneridae</taxon>
        <taxon>Pentapetalae</taxon>
        <taxon>asterids</taxon>
        <taxon>lamiids</taxon>
        <taxon>Solanales</taxon>
        <taxon>Solanaceae</taxon>
        <taxon>Solanoideae</taxon>
        <taxon>Solaneae</taxon>
        <taxon>Solanum</taxon>
    </lineage>
</organism>
<reference evidence="1" key="1">
    <citation type="submission" date="2015-12" db="EMBL/GenBank/DDBJ databases">
        <title>Gene expression during late stages of embryo sac development: a critical building block for successful pollen-pistil interactions.</title>
        <authorList>
            <person name="Liu Y."/>
            <person name="Joly V."/>
            <person name="Sabar M."/>
            <person name="Matton D.P."/>
        </authorList>
    </citation>
    <scope>NUCLEOTIDE SEQUENCE</scope>
</reference>
<protein>
    <submittedName>
        <fullName evidence="1">Putative ovule protein</fullName>
    </submittedName>
</protein>
<name>A0A0V0GMV5_SOLCH</name>
<evidence type="ECO:0000313" key="1">
    <source>
        <dbReference type="EMBL" id="JAP09586.1"/>
    </source>
</evidence>